<keyword evidence="3" id="KW-0832">Ubl conjugation</keyword>
<keyword evidence="2" id="KW-1017">Isopeptide bond</keyword>
<evidence type="ECO:0000313" key="9">
    <source>
        <dbReference type="EMBL" id="KEQ88160.1"/>
    </source>
</evidence>
<evidence type="ECO:0000256" key="4">
    <source>
        <dbReference type="PROSITE-ProRule" id="PRU00330"/>
    </source>
</evidence>
<accession>A0A074XRT5</accession>
<dbReference type="InterPro" id="IPR036388">
    <property type="entry name" value="WH-like_DNA-bd_sf"/>
</dbReference>
<dbReference type="Gene3D" id="3.30.230.130">
    <property type="entry name" value="Cullin, Chain C, Domain 2"/>
    <property type="match status" value="1"/>
</dbReference>
<dbReference type="OrthoDB" id="27073at2759"/>
<dbReference type="InterPro" id="IPR036317">
    <property type="entry name" value="Cullin_homology_sf"/>
</dbReference>
<dbReference type="STRING" id="1043002.A0A074XRT5"/>
<feature type="compositionally biased region" description="Low complexity" evidence="7">
    <location>
        <begin position="537"/>
        <end position="555"/>
    </location>
</feature>
<dbReference type="InterPro" id="IPR001373">
    <property type="entry name" value="Cullin_N"/>
</dbReference>
<dbReference type="SUPFAM" id="SSF74788">
    <property type="entry name" value="Cullin repeat-like"/>
    <property type="match status" value="1"/>
</dbReference>
<feature type="coiled-coil region" evidence="6">
    <location>
        <begin position="1124"/>
        <end position="1151"/>
    </location>
</feature>
<evidence type="ECO:0000259" key="8">
    <source>
        <dbReference type="PROSITE" id="PS50069"/>
    </source>
</evidence>
<dbReference type="SMART" id="SM00182">
    <property type="entry name" value="CULLIN"/>
    <property type="match status" value="1"/>
</dbReference>
<dbReference type="InterPro" id="IPR036390">
    <property type="entry name" value="WH_DNA-bd_sf"/>
</dbReference>
<dbReference type="Gene3D" id="1.10.10.10">
    <property type="entry name" value="Winged helix-like DNA-binding domain superfamily/Winged helix DNA-binding domain"/>
    <property type="match status" value="1"/>
</dbReference>
<comment type="similarity">
    <text evidence="1 4 5">Belongs to the cullin family.</text>
</comment>
<dbReference type="SMART" id="SM00884">
    <property type="entry name" value="Cullin_Nedd8"/>
    <property type="match status" value="1"/>
</dbReference>
<dbReference type="InterPro" id="IPR016157">
    <property type="entry name" value="Cullin_CS"/>
</dbReference>
<dbReference type="EMBL" id="KL584975">
    <property type="protein sequence ID" value="KEQ88160.1"/>
    <property type="molecule type" value="Genomic_DNA"/>
</dbReference>
<dbReference type="GO" id="GO:0006511">
    <property type="term" value="P:ubiquitin-dependent protein catabolic process"/>
    <property type="evidence" value="ECO:0007669"/>
    <property type="project" value="InterPro"/>
</dbReference>
<dbReference type="GeneID" id="40751887"/>
<evidence type="ECO:0000256" key="3">
    <source>
        <dbReference type="ARBA" id="ARBA00022843"/>
    </source>
</evidence>
<dbReference type="FunFam" id="1.10.10.10:FF:000014">
    <property type="entry name" value="Cullin 1"/>
    <property type="match status" value="1"/>
</dbReference>
<evidence type="ECO:0000256" key="5">
    <source>
        <dbReference type="RuleBase" id="RU003829"/>
    </source>
</evidence>
<evidence type="ECO:0000256" key="1">
    <source>
        <dbReference type="ARBA" id="ARBA00006019"/>
    </source>
</evidence>
<dbReference type="GO" id="GO:0031625">
    <property type="term" value="F:ubiquitin protein ligase binding"/>
    <property type="evidence" value="ECO:0007669"/>
    <property type="project" value="InterPro"/>
</dbReference>
<dbReference type="SUPFAM" id="SSF75632">
    <property type="entry name" value="Cullin homology domain"/>
    <property type="match status" value="1"/>
</dbReference>
<dbReference type="Pfam" id="PF26557">
    <property type="entry name" value="Cullin_AB"/>
    <property type="match status" value="1"/>
</dbReference>
<evidence type="ECO:0000256" key="6">
    <source>
        <dbReference type="SAM" id="Coils"/>
    </source>
</evidence>
<feature type="domain" description="Cullin family profile" evidence="8">
    <location>
        <begin position="1013"/>
        <end position="1268"/>
    </location>
</feature>
<dbReference type="HOGENOM" id="CLU_254666_0_0_1"/>
<dbReference type="Pfam" id="PF10557">
    <property type="entry name" value="Cullin_Nedd8"/>
    <property type="match status" value="1"/>
</dbReference>
<dbReference type="Proteomes" id="UP000030706">
    <property type="component" value="Unassembled WGS sequence"/>
</dbReference>
<protein>
    <submittedName>
        <fullName evidence="9">Cullin-domain-containing protein</fullName>
    </submittedName>
</protein>
<dbReference type="PROSITE" id="PS50069">
    <property type="entry name" value="CULLIN_2"/>
    <property type="match status" value="1"/>
</dbReference>
<feature type="compositionally biased region" description="Polar residues" evidence="7">
    <location>
        <begin position="557"/>
        <end position="583"/>
    </location>
</feature>
<feature type="region of interest" description="Disordered" evidence="7">
    <location>
        <begin position="494"/>
        <end position="594"/>
    </location>
</feature>
<dbReference type="GO" id="GO:0031461">
    <property type="term" value="C:cullin-RING ubiquitin ligase complex"/>
    <property type="evidence" value="ECO:0007669"/>
    <property type="project" value="InterPro"/>
</dbReference>
<reference evidence="9 10" key="1">
    <citation type="journal article" date="2014" name="BMC Genomics">
        <title>Genome sequencing of four Aureobasidium pullulans varieties: biotechnological potential, stress tolerance, and description of new species.</title>
        <authorList>
            <person name="Gostin Ar C."/>
            <person name="Ohm R.A."/>
            <person name="Kogej T."/>
            <person name="Sonjak S."/>
            <person name="Turk M."/>
            <person name="Zajc J."/>
            <person name="Zalar P."/>
            <person name="Grube M."/>
            <person name="Sun H."/>
            <person name="Han J."/>
            <person name="Sharma A."/>
            <person name="Chiniquy J."/>
            <person name="Ngan C.Y."/>
            <person name="Lipzen A."/>
            <person name="Barry K."/>
            <person name="Grigoriev I.V."/>
            <person name="Gunde-Cimerman N."/>
        </authorList>
    </citation>
    <scope>NUCLEOTIDE SEQUENCE [LARGE SCALE GENOMIC DNA]</scope>
    <source>
        <strain evidence="9 10">EXF-150</strain>
    </source>
</reference>
<dbReference type="RefSeq" id="XP_029764347.1">
    <property type="nucleotide sequence ID" value="XM_029909581.1"/>
</dbReference>
<evidence type="ECO:0000256" key="2">
    <source>
        <dbReference type="ARBA" id="ARBA00022499"/>
    </source>
</evidence>
<dbReference type="FunFam" id="1.20.1310.10:FF:000035">
    <property type="entry name" value="Ubiquitin ligase subunit CulD, putative"/>
    <property type="match status" value="1"/>
</dbReference>
<dbReference type="Pfam" id="PF00888">
    <property type="entry name" value="Cullin"/>
    <property type="match status" value="1"/>
</dbReference>
<sequence length="1395" mass="157102">MSIPQSLNISTALCLIKSKPKHLTVQEYIRALRPHIRTIHSNGQVYRQIDHSAFWQGQHDGLKANLEKERDATFILKQQNDALVSQVTQLLARSKPGRKRKVEQEEPEKVKKLKAGTIAITEFGLAADIGPVIKAMRHIHRVQTLCRGRMWSTDSNELAYNLIQTMQAMENIIDPLANKKHSADSCKQTITAVARTCITVFHGLKRMESLNSNDGFPSHVVHACVCFFGILFTSIENAARLQVEPKQPDRGTAVLQALSTLANSLINILRGSSPNCPSHAEILEGATYDLLHRLGETTHELLMDGPQHDDIEHEVQKLPLPDDKRLDPVRQTAMRTMLTAAPFLLDCLRKALIGAQNQPLAAFARLKLQRTLVDRIFGPGTRGPNASEDVLGLPEVFGEPPMAANPIKKEDIQTKTDQFEEEIWALVGWDILALLQREDKSGRICFTCRHCFDTYNKLFEMSCSHDLALDVFFINLESAGSGCKVVEQQSHDEKVLQRGHSCTPASMPPSISSLPAGDRSPSSSPPHPPARKRKRPSAATTAAATPSASSQPPASLGRQQSIQNLFADQASAAASPSTAIDSSPNRKKVKNQPFNMQSDMYSFSSKVIGGNLPAATSITRRTPGRLNKGFTPKAGTTKLVVKTLKPQPAWDGNKYFEDIWAQLDRALNVIFTQAPVDFSMEELYRGVENLCRQKRAEEIYVKLSSKCKAHVRGPMKTSLLSKQRQSNVQVLDDVLGAWTAWSKQMTVIRCIFYYMDRSYLLQTSRGSLQDVTIKIFRDNIFEDPSLKLAIIDGACDLISADRAGQELEPSHLSQAITMFHDLATYSTSFEPRMLASAQRYVVEWANEKSAEKPLPEYVNEAVTFMTKEIERCELFGLDQSTRRDLLALLEEHIIKEKVDYLTNQDSVADLLDDYAVKDLEQLHSLLQRRRLGSKIKPAFARWVEDTGSQIVFDDKNDTQMVVRLLSLKTRLDHIWRTSFHRSEELGHALRESFETFINKTKKAAATHGTDNSRTGEMIAKYVDQLLRGGAKVIPTDLTLHARDNAGKEEFDDNEAMDEDSEVNAQLDQVLDLFRFVHGKAVFEAFYKKDLARRLLMGRSASADAERSMLARLKTECGAEFTHNLEQMFKDVELAREEMSSYKSRMEEREERPKVDLNVNVLSAAAWPTYPDVPVVIPADIKTAIDEYERHYKSKHSGRKLDWKHSLAHCQMKAKFAKGTKELVVSSFQAIILLLFNGIDASTHLTYDFIKSESGLPEAEVNRTLQSLACAKLRPLAKHPKGREISPTDTFTIDPSFWHDKYRVKINQVQLKETKEENKETHERVAADRNFECQAAVVRVMKSRKTIGHSELIAEVITATRSRGVLDVKDIKKNIDRLIEKDYMEREEGNMYSYIA</sequence>
<dbReference type="InterPro" id="IPR045093">
    <property type="entry name" value="Cullin"/>
</dbReference>
<keyword evidence="6" id="KW-0175">Coiled coil</keyword>
<name>A0A074XRT5_AURPU</name>
<dbReference type="InterPro" id="IPR016159">
    <property type="entry name" value="Cullin_repeat-like_dom_sf"/>
</dbReference>
<dbReference type="FunFam" id="1.20.1310.10:FF:000031">
    <property type="entry name" value="Ubiquitin ligase subunit CulD"/>
    <property type="match status" value="1"/>
</dbReference>
<evidence type="ECO:0000313" key="10">
    <source>
        <dbReference type="Proteomes" id="UP000030706"/>
    </source>
</evidence>
<proteinExistence type="inferred from homology"/>
<dbReference type="InterPro" id="IPR016158">
    <property type="entry name" value="Cullin_homology"/>
</dbReference>
<dbReference type="PANTHER" id="PTHR11932">
    <property type="entry name" value="CULLIN"/>
    <property type="match status" value="1"/>
</dbReference>
<keyword evidence="10" id="KW-1185">Reference proteome</keyword>
<dbReference type="InterPro" id="IPR059120">
    <property type="entry name" value="Cullin-like_AB"/>
</dbReference>
<dbReference type="Gene3D" id="1.20.1310.10">
    <property type="entry name" value="Cullin Repeats"/>
    <property type="match status" value="4"/>
</dbReference>
<organism evidence="9 10">
    <name type="scientific">Aureobasidium pullulans EXF-150</name>
    <dbReference type="NCBI Taxonomy" id="1043002"/>
    <lineage>
        <taxon>Eukaryota</taxon>
        <taxon>Fungi</taxon>
        <taxon>Dikarya</taxon>
        <taxon>Ascomycota</taxon>
        <taxon>Pezizomycotina</taxon>
        <taxon>Dothideomycetes</taxon>
        <taxon>Dothideomycetidae</taxon>
        <taxon>Dothideales</taxon>
        <taxon>Saccotheciaceae</taxon>
        <taxon>Aureobasidium</taxon>
    </lineage>
</organism>
<dbReference type="SUPFAM" id="SSF46785">
    <property type="entry name" value="Winged helix' DNA-binding domain"/>
    <property type="match status" value="1"/>
</dbReference>
<evidence type="ECO:0000256" key="7">
    <source>
        <dbReference type="SAM" id="MobiDB-lite"/>
    </source>
</evidence>
<gene>
    <name evidence="9" type="ORF">M438DRAFT_402115</name>
</gene>
<dbReference type="InterPro" id="IPR019559">
    <property type="entry name" value="Cullin_neddylation_domain"/>
</dbReference>
<dbReference type="PROSITE" id="PS01256">
    <property type="entry name" value="CULLIN_1"/>
    <property type="match status" value="1"/>
</dbReference>